<keyword evidence="2" id="KW-0812">Transmembrane</keyword>
<feature type="transmembrane region" description="Helical" evidence="2">
    <location>
        <begin position="43"/>
        <end position="67"/>
    </location>
</feature>
<organism evidence="3 4">
    <name type="scientific">Mycena rosella</name>
    <name type="common">Pink bonnet</name>
    <name type="synonym">Agaricus rosellus</name>
    <dbReference type="NCBI Taxonomy" id="1033263"/>
    <lineage>
        <taxon>Eukaryota</taxon>
        <taxon>Fungi</taxon>
        <taxon>Dikarya</taxon>
        <taxon>Basidiomycota</taxon>
        <taxon>Agaricomycotina</taxon>
        <taxon>Agaricomycetes</taxon>
        <taxon>Agaricomycetidae</taxon>
        <taxon>Agaricales</taxon>
        <taxon>Marasmiineae</taxon>
        <taxon>Mycenaceae</taxon>
        <taxon>Mycena</taxon>
    </lineage>
</organism>
<keyword evidence="2" id="KW-1133">Transmembrane helix</keyword>
<dbReference type="GO" id="GO:0004497">
    <property type="term" value="F:monooxygenase activity"/>
    <property type="evidence" value="ECO:0007669"/>
    <property type="project" value="TreeGrafter"/>
</dbReference>
<dbReference type="PANTHER" id="PTHR31495">
    <property type="entry name" value="PEROXYGENASE 3-RELATED"/>
    <property type="match status" value="1"/>
</dbReference>
<proteinExistence type="inferred from homology"/>
<evidence type="ECO:0000313" key="3">
    <source>
        <dbReference type="EMBL" id="KAJ7689292.1"/>
    </source>
</evidence>
<comment type="caution">
    <text evidence="3">The sequence shown here is derived from an EMBL/GenBank/DDBJ whole genome shotgun (WGS) entry which is preliminary data.</text>
</comment>
<keyword evidence="2" id="KW-0472">Membrane</keyword>
<keyword evidence="4" id="KW-1185">Reference proteome</keyword>
<protein>
    <submittedName>
        <fullName evidence="3">Caleosin</fullName>
    </submittedName>
</protein>
<name>A0AAD7DDV2_MYCRO</name>
<dbReference type="Proteomes" id="UP001221757">
    <property type="component" value="Unassembled WGS sequence"/>
</dbReference>
<dbReference type="EMBL" id="JARKIE010000073">
    <property type="protein sequence ID" value="KAJ7689292.1"/>
    <property type="molecule type" value="Genomic_DNA"/>
</dbReference>
<dbReference type="AlphaFoldDB" id="A0AAD7DDV2"/>
<evidence type="ECO:0000256" key="2">
    <source>
        <dbReference type="SAM" id="Phobius"/>
    </source>
</evidence>
<sequence>MESKISQNTSSRPRKALQSHVAFFDLDNDGIIWPLDTYNGFRAIGFGLIYSFMSVLVIHAAFSWFTFGTLIPDPFFRIRVSHIHRGMHGSDSGSYTQTGDLDEHRFNYMFDLYSSPPNTHLSFEEGVRMVRGNRNLWDFFGWFAAIFEWGATYLLLGGEDGRVSKQDIHDILNVRFCLALYLFAGLTCM</sequence>
<comment type="similarity">
    <text evidence="1">Belongs to the caleosin family.</text>
</comment>
<feature type="transmembrane region" description="Helical" evidence="2">
    <location>
        <begin position="168"/>
        <end position="188"/>
    </location>
</feature>
<feature type="transmembrane region" description="Helical" evidence="2">
    <location>
        <begin position="136"/>
        <end position="156"/>
    </location>
</feature>
<dbReference type="GO" id="GO:0005509">
    <property type="term" value="F:calcium ion binding"/>
    <property type="evidence" value="ECO:0007669"/>
    <property type="project" value="TreeGrafter"/>
</dbReference>
<dbReference type="InterPro" id="IPR007736">
    <property type="entry name" value="Caleosin-related"/>
</dbReference>
<accession>A0AAD7DDV2</accession>
<dbReference type="PANTHER" id="PTHR31495:SF0">
    <property type="entry name" value="BINDING PROTEIN CALEOSIN, PUTATIVE (AFU_ORTHOLOGUE AFUA_5G13750)-RELATED"/>
    <property type="match status" value="1"/>
</dbReference>
<gene>
    <name evidence="3" type="ORF">B0H17DRAFT_937428</name>
</gene>
<evidence type="ECO:0000313" key="4">
    <source>
        <dbReference type="Proteomes" id="UP001221757"/>
    </source>
</evidence>
<reference evidence="3" key="1">
    <citation type="submission" date="2023-03" db="EMBL/GenBank/DDBJ databases">
        <title>Massive genome expansion in bonnet fungi (Mycena s.s.) driven by repeated elements and novel gene families across ecological guilds.</title>
        <authorList>
            <consortium name="Lawrence Berkeley National Laboratory"/>
            <person name="Harder C.B."/>
            <person name="Miyauchi S."/>
            <person name="Viragh M."/>
            <person name="Kuo A."/>
            <person name="Thoen E."/>
            <person name="Andreopoulos B."/>
            <person name="Lu D."/>
            <person name="Skrede I."/>
            <person name="Drula E."/>
            <person name="Henrissat B."/>
            <person name="Morin E."/>
            <person name="Kohler A."/>
            <person name="Barry K."/>
            <person name="LaButti K."/>
            <person name="Morin E."/>
            <person name="Salamov A."/>
            <person name="Lipzen A."/>
            <person name="Mereny Z."/>
            <person name="Hegedus B."/>
            <person name="Baldrian P."/>
            <person name="Stursova M."/>
            <person name="Weitz H."/>
            <person name="Taylor A."/>
            <person name="Grigoriev I.V."/>
            <person name="Nagy L.G."/>
            <person name="Martin F."/>
            <person name="Kauserud H."/>
        </authorList>
    </citation>
    <scope>NUCLEOTIDE SEQUENCE</scope>
    <source>
        <strain evidence="3">CBHHK067</strain>
    </source>
</reference>
<dbReference type="Pfam" id="PF05042">
    <property type="entry name" value="Caleosin"/>
    <property type="match status" value="1"/>
</dbReference>
<evidence type="ECO:0000256" key="1">
    <source>
        <dbReference type="ARBA" id="ARBA00006765"/>
    </source>
</evidence>